<reference evidence="1" key="1">
    <citation type="submission" date="2020-05" db="EMBL/GenBank/DDBJ databases">
        <authorList>
            <person name="Chiriac C."/>
            <person name="Salcher M."/>
            <person name="Ghai R."/>
            <person name="Kavagutti S V."/>
        </authorList>
    </citation>
    <scope>NUCLEOTIDE SEQUENCE</scope>
</reference>
<accession>A0A6J6T9A9</accession>
<dbReference type="AlphaFoldDB" id="A0A6J6T9A9"/>
<protein>
    <submittedName>
        <fullName evidence="1">Unannotated protein</fullName>
    </submittedName>
</protein>
<sequence length="79" mass="8864">MNEASPTNRLEQCRSNVGIEIALGGRKTIDRYAQRRRRYAVEGDAPTMHRRGAFDSHVGNDRTNMLGGIRHVHDCAGQD</sequence>
<evidence type="ECO:0000313" key="1">
    <source>
        <dbReference type="EMBL" id="CAB4743690.1"/>
    </source>
</evidence>
<organism evidence="1">
    <name type="scientific">freshwater metagenome</name>
    <dbReference type="NCBI Taxonomy" id="449393"/>
    <lineage>
        <taxon>unclassified sequences</taxon>
        <taxon>metagenomes</taxon>
        <taxon>ecological metagenomes</taxon>
    </lineage>
</organism>
<gene>
    <name evidence="1" type="ORF">UFOPK2810_00471</name>
</gene>
<proteinExistence type="predicted"/>
<dbReference type="EMBL" id="CAEZYZ010000057">
    <property type="protein sequence ID" value="CAB4743690.1"/>
    <property type="molecule type" value="Genomic_DNA"/>
</dbReference>
<name>A0A6J6T9A9_9ZZZZ</name>